<keyword evidence="5" id="KW-1185">Reference proteome</keyword>
<evidence type="ECO:0000256" key="3">
    <source>
        <dbReference type="SAM" id="SignalP"/>
    </source>
</evidence>
<organism evidence="4 5">
    <name type="scientific">Drosophila virilis</name>
    <name type="common">Fruit fly</name>
    <dbReference type="NCBI Taxonomy" id="7244"/>
    <lineage>
        <taxon>Eukaryota</taxon>
        <taxon>Metazoa</taxon>
        <taxon>Ecdysozoa</taxon>
        <taxon>Arthropoda</taxon>
        <taxon>Hexapoda</taxon>
        <taxon>Insecta</taxon>
        <taxon>Pterygota</taxon>
        <taxon>Neoptera</taxon>
        <taxon>Endopterygota</taxon>
        <taxon>Diptera</taxon>
        <taxon>Brachycera</taxon>
        <taxon>Muscomorpha</taxon>
        <taxon>Ephydroidea</taxon>
        <taxon>Drosophilidae</taxon>
        <taxon>Drosophila</taxon>
    </lineage>
</organism>
<evidence type="ECO:0008006" key="6">
    <source>
        <dbReference type="Google" id="ProtNLM"/>
    </source>
</evidence>
<dbReference type="InterPro" id="IPR000618">
    <property type="entry name" value="Insect_cuticle"/>
</dbReference>
<feature type="chain" id="PRO_5002815721" description="Pupal cuticle protein Edg-78E" evidence="3">
    <location>
        <begin position="18"/>
        <end position="139"/>
    </location>
</feature>
<dbReference type="KEGG" id="dvi:6622199"/>
<dbReference type="PROSITE" id="PS51155">
    <property type="entry name" value="CHIT_BIND_RR_2"/>
    <property type="match status" value="1"/>
</dbReference>
<dbReference type="OMA" id="QGQQFVR"/>
<evidence type="ECO:0000256" key="1">
    <source>
        <dbReference type="ARBA" id="ARBA00022460"/>
    </source>
</evidence>
<accession>B4LFD8</accession>
<feature type="signal peptide" evidence="3">
    <location>
        <begin position="1"/>
        <end position="17"/>
    </location>
</feature>
<gene>
    <name evidence="4" type="primary">Dvir\GJ13137</name>
    <name evidence="4" type="ORF">Dvir_GJ13137</name>
</gene>
<dbReference type="GO" id="GO:0008010">
    <property type="term" value="F:structural constituent of chitin-based larval cuticle"/>
    <property type="evidence" value="ECO:0007669"/>
    <property type="project" value="TreeGrafter"/>
</dbReference>
<dbReference type="PRINTS" id="PR00947">
    <property type="entry name" value="CUTICLE"/>
</dbReference>
<dbReference type="GO" id="GO:0062129">
    <property type="term" value="C:chitin-based extracellular matrix"/>
    <property type="evidence" value="ECO:0007669"/>
    <property type="project" value="TreeGrafter"/>
</dbReference>
<evidence type="ECO:0000313" key="5">
    <source>
        <dbReference type="Proteomes" id="UP000008792"/>
    </source>
</evidence>
<dbReference type="eggNOG" id="ENOG502T9GA">
    <property type="taxonomic scope" value="Eukaryota"/>
</dbReference>
<dbReference type="PROSITE" id="PS00233">
    <property type="entry name" value="CHIT_BIND_RR_1"/>
    <property type="match status" value="1"/>
</dbReference>
<dbReference type="PhylomeDB" id="B4LFD8"/>
<dbReference type="OrthoDB" id="6343684at2759"/>
<dbReference type="PANTHER" id="PTHR10380">
    <property type="entry name" value="CUTICLE PROTEIN"/>
    <property type="match status" value="1"/>
</dbReference>
<evidence type="ECO:0000256" key="2">
    <source>
        <dbReference type="PROSITE-ProRule" id="PRU00497"/>
    </source>
</evidence>
<proteinExistence type="predicted"/>
<dbReference type="InterPro" id="IPR031311">
    <property type="entry name" value="CHIT_BIND_RR_consensus"/>
</dbReference>
<dbReference type="PANTHER" id="PTHR10380:SF237">
    <property type="entry name" value="CUTICULAR PROTEIN 65AU, ISOFORM A-RELATED"/>
    <property type="match status" value="1"/>
</dbReference>
<dbReference type="InterPro" id="IPR050468">
    <property type="entry name" value="Cuticle_Struct_Prot"/>
</dbReference>
<dbReference type="Pfam" id="PF00379">
    <property type="entry name" value="Chitin_bind_4"/>
    <property type="match status" value="1"/>
</dbReference>
<keyword evidence="1 2" id="KW-0193">Cuticle</keyword>
<keyword evidence="3" id="KW-0732">Signal</keyword>
<dbReference type="EMBL" id="CH940647">
    <property type="protein sequence ID" value="EDW69236.1"/>
    <property type="molecule type" value="Genomic_DNA"/>
</dbReference>
<reference evidence="4 5" key="1">
    <citation type="journal article" date="2007" name="Nature">
        <title>Evolution of genes and genomes on the Drosophila phylogeny.</title>
        <authorList>
            <consortium name="Drosophila 12 Genomes Consortium"/>
            <person name="Clark A.G."/>
            <person name="Eisen M.B."/>
            <person name="Smith D.R."/>
            <person name="Bergman C.M."/>
            <person name="Oliver B."/>
            <person name="Markow T.A."/>
            <person name="Kaufman T.C."/>
            <person name="Kellis M."/>
            <person name="Gelbart W."/>
            <person name="Iyer V.N."/>
            <person name="Pollard D.A."/>
            <person name="Sackton T.B."/>
            <person name="Larracuente A.M."/>
            <person name="Singh N.D."/>
            <person name="Abad J.P."/>
            <person name="Abt D.N."/>
            <person name="Adryan B."/>
            <person name="Aguade M."/>
            <person name="Akashi H."/>
            <person name="Anderson W.W."/>
            <person name="Aquadro C.F."/>
            <person name="Ardell D.H."/>
            <person name="Arguello R."/>
            <person name="Artieri C.G."/>
            <person name="Barbash D.A."/>
            <person name="Barker D."/>
            <person name="Barsanti P."/>
            <person name="Batterham P."/>
            <person name="Batzoglou S."/>
            <person name="Begun D."/>
            <person name="Bhutkar A."/>
            <person name="Blanco E."/>
            <person name="Bosak S.A."/>
            <person name="Bradley R.K."/>
            <person name="Brand A.D."/>
            <person name="Brent M.R."/>
            <person name="Brooks A.N."/>
            <person name="Brown R.H."/>
            <person name="Butlin R.K."/>
            <person name="Caggese C."/>
            <person name="Calvi B.R."/>
            <person name="Bernardo de Carvalho A."/>
            <person name="Caspi A."/>
            <person name="Castrezana S."/>
            <person name="Celniker S.E."/>
            <person name="Chang J.L."/>
            <person name="Chapple C."/>
            <person name="Chatterji S."/>
            <person name="Chinwalla A."/>
            <person name="Civetta A."/>
            <person name="Clifton S.W."/>
            <person name="Comeron J.M."/>
            <person name="Costello J.C."/>
            <person name="Coyne J.A."/>
            <person name="Daub J."/>
            <person name="David R.G."/>
            <person name="Delcher A.L."/>
            <person name="Delehaunty K."/>
            <person name="Do C.B."/>
            <person name="Ebling H."/>
            <person name="Edwards K."/>
            <person name="Eickbush T."/>
            <person name="Evans J.D."/>
            <person name="Filipski A."/>
            <person name="Findeiss S."/>
            <person name="Freyhult E."/>
            <person name="Fulton L."/>
            <person name="Fulton R."/>
            <person name="Garcia A.C."/>
            <person name="Gardiner A."/>
            <person name="Garfield D.A."/>
            <person name="Garvin B.E."/>
            <person name="Gibson G."/>
            <person name="Gilbert D."/>
            <person name="Gnerre S."/>
            <person name="Godfrey J."/>
            <person name="Good R."/>
            <person name="Gotea V."/>
            <person name="Gravely B."/>
            <person name="Greenberg A.J."/>
            <person name="Griffiths-Jones S."/>
            <person name="Gross S."/>
            <person name="Guigo R."/>
            <person name="Gustafson E.A."/>
            <person name="Haerty W."/>
            <person name="Hahn M.W."/>
            <person name="Halligan D.L."/>
            <person name="Halpern A.L."/>
            <person name="Halter G.M."/>
            <person name="Han M.V."/>
            <person name="Heger A."/>
            <person name="Hillier L."/>
            <person name="Hinrichs A.S."/>
            <person name="Holmes I."/>
            <person name="Hoskins R.A."/>
            <person name="Hubisz M.J."/>
            <person name="Hultmark D."/>
            <person name="Huntley M.A."/>
            <person name="Jaffe D.B."/>
            <person name="Jagadeeshan S."/>
            <person name="Jeck W.R."/>
            <person name="Johnson J."/>
            <person name="Jones C.D."/>
            <person name="Jordan W.C."/>
            <person name="Karpen G.H."/>
            <person name="Kataoka E."/>
            <person name="Keightley P.D."/>
            <person name="Kheradpour P."/>
            <person name="Kirkness E.F."/>
            <person name="Koerich L.B."/>
            <person name="Kristiansen K."/>
            <person name="Kudrna D."/>
            <person name="Kulathinal R.J."/>
            <person name="Kumar S."/>
            <person name="Kwok R."/>
            <person name="Lander E."/>
            <person name="Langley C.H."/>
            <person name="Lapoint R."/>
            <person name="Lazzaro B.P."/>
            <person name="Lee S.J."/>
            <person name="Levesque L."/>
            <person name="Li R."/>
            <person name="Lin C.F."/>
            <person name="Lin M.F."/>
            <person name="Lindblad-Toh K."/>
            <person name="Llopart A."/>
            <person name="Long M."/>
            <person name="Low L."/>
            <person name="Lozovsky E."/>
            <person name="Lu J."/>
            <person name="Luo M."/>
            <person name="Machado C.A."/>
            <person name="Makalowski W."/>
            <person name="Marzo M."/>
            <person name="Matsuda M."/>
            <person name="Matzkin L."/>
            <person name="McAllister B."/>
            <person name="McBride C.S."/>
            <person name="McKernan B."/>
            <person name="McKernan K."/>
            <person name="Mendez-Lago M."/>
            <person name="Minx P."/>
            <person name="Mollenhauer M.U."/>
            <person name="Montooth K."/>
            <person name="Mount S.M."/>
            <person name="Mu X."/>
            <person name="Myers E."/>
            <person name="Negre B."/>
            <person name="Newfeld S."/>
            <person name="Nielsen R."/>
            <person name="Noor M.A."/>
            <person name="O'Grady P."/>
            <person name="Pachter L."/>
            <person name="Papaceit M."/>
            <person name="Parisi M.J."/>
            <person name="Parisi M."/>
            <person name="Parts L."/>
            <person name="Pedersen J.S."/>
            <person name="Pesole G."/>
            <person name="Phillippy A.M."/>
            <person name="Ponting C.P."/>
            <person name="Pop M."/>
            <person name="Porcelli D."/>
            <person name="Powell J.R."/>
            <person name="Prohaska S."/>
            <person name="Pruitt K."/>
            <person name="Puig M."/>
            <person name="Quesneville H."/>
            <person name="Ram K.R."/>
            <person name="Rand D."/>
            <person name="Rasmussen M.D."/>
            <person name="Reed L.K."/>
            <person name="Reenan R."/>
            <person name="Reily A."/>
            <person name="Remington K.A."/>
            <person name="Rieger T.T."/>
            <person name="Ritchie M.G."/>
            <person name="Robin C."/>
            <person name="Rogers Y.H."/>
            <person name="Rohde C."/>
            <person name="Rozas J."/>
            <person name="Rubenfield M.J."/>
            <person name="Ruiz A."/>
            <person name="Russo S."/>
            <person name="Salzberg S.L."/>
            <person name="Sanchez-Gracia A."/>
            <person name="Saranga D.J."/>
            <person name="Sato H."/>
            <person name="Schaeffer S.W."/>
            <person name="Schatz M.C."/>
            <person name="Schlenke T."/>
            <person name="Schwartz R."/>
            <person name="Segarra C."/>
            <person name="Singh R.S."/>
            <person name="Sirot L."/>
            <person name="Sirota M."/>
            <person name="Sisneros N.B."/>
            <person name="Smith C.D."/>
            <person name="Smith T.F."/>
            <person name="Spieth J."/>
            <person name="Stage D.E."/>
            <person name="Stark A."/>
            <person name="Stephan W."/>
            <person name="Strausberg R.L."/>
            <person name="Strempel S."/>
            <person name="Sturgill D."/>
            <person name="Sutton G."/>
            <person name="Sutton G.G."/>
            <person name="Tao W."/>
            <person name="Teichmann S."/>
            <person name="Tobari Y.N."/>
            <person name="Tomimura Y."/>
            <person name="Tsolas J.M."/>
            <person name="Valente V.L."/>
            <person name="Venter E."/>
            <person name="Venter J.C."/>
            <person name="Vicario S."/>
            <person name="Vieira F.G."/>
            <person name="Vilella A.J."/>
            <person name="Villasante A."/>
            <person name="Walenz B."/>
            <person name="Wang J."/>
            <person name="Wasserman M."/>
            <person name="Watts T."/>
            <person name="Wilson D."/>
            <person name="Wilson R.K."/>
            <person name="Wing R.A."/>
            <person name="Wolfner M.F."/>
            <person name="Wong A."/>
            <person name="Wong G.K."/>
            <person name="Wu C.I."/>
            <person name="Wu G."/>
            <person name="Yamamoto D."/>
            <person name="Yang H.P."/>
            <person name="Yang S.P."/>
            <person name="Yorke J.A."/>
            <person name="Yoshida K."/>
            <person name="Zdobnov E."/>
            <person name="Zhang P."/>
            <person name="Zhang Y."/>
            <person name="Zimin A.V."/>
            <person name="Baldwin J."/>
            <person name="Abdouelleil A."/>
            <person name="Abdulkadir J."/>
            <person name="Abebe A."/>
            <person name="Abera B."/>
            <person name="Abreu J."/>
            <person name="Acer S.C."/>
            <person name="Aftuck L."/>
            <person name="Alexander A."/>
            <person name="An P."/>
            <person name="Anderson E."/>
            <person name="Anderson S."/>
            <person name="Arachi H."/>
            <person name="Azer M."/>
            <person name="Bachantsang P."/>
            <person name="Barry A."/>
            <person name="Bayul T."/>
            <person name="Berlin A."/>
            <person name="Bessette D."/>
            <person name="Bloom T."/>
            <person name="Blye J."/>
            <person name="Boguslavskiy L."/>
            <person name="Bonnet C."/>
            <person name="Boukhgalter B."/>
            <person name="Bourzgui I."/>
            <person name="Brown A."/>
            <person name="Cahill P."/>
            <person name="Channer S."/>
            <person name="Cheshatsang Y."/>
            <person name="Chuda L."/>
            <person name="Citroen M."/>
            <person name="Collymore A."/>
            <person name="Cooke P."/>
            <person name="Costello M."/>
            <person name="D'Aco K."/>
            <person name="Daza R."/>
            <person name="De Haan G."/>
            <person name="DeGray S."/>
            <person name="DeMaso C."/>
            <person name="Dhargay N."/>
            <person name="Dooley K."/>
            <person name="Dooley E."/>
            <person name="Doricent M."/>
            <person name="Dorje P."/>
            <person name="Dorjee K."/>
            <person name="Dupes A."/>
            <person name="Elong R."/>
            <person name="Falk J."/>
            <person name="Farina A."/>
            <person name="Faro S."/>
            <person name="Ferguson D."/>
            <person name="Fisher S."/>
            <person name="Foley C.D."/>
            <person name="Franke A."/>
            <person name="Friedrich D."/>
            <person name="Gadbois L."/>
            <person name="Gearin G."/>
            <person name="Gearin C.R."/>
            <person name="Giannoukos G."/>
            <person name="Goode T."/>
            <person name="Graham J."/>
            <person name="Grandbois E."/>
            <person name="Grewal S."/>
            <person name="Gyaltsen K."/>
            <person name="Hafez N."/>
            <person name="Hagos B."/>
            <person name="Hall J."/>
            <person name="Henson C."/>
            <person name="Hollinger A."/>
            <person name="Honan T."/>
            <person name="Huard M.D."/>
            <person name="Hughes L."/>
            <person name="Hurhula B."/>
            <person name="Husby M.E."/>
            <person name="Kamat A."/>
            <person name="Kanga B."/>
            <person name="Kashin S."/>
            <person name="Khazanovich D."/>
            <person name="Kisner P."/>
            <person name="Lance K."/>
            <person name="Lara M."/>
            <person name="Lee W."/>
            <person name="Lennon N."/>
            <person name="Letendre F."/>
            <person name="LeVine R."/>
            <person name="Lipovsky A."/>
            <person name="Liu X."/>
            <person name="Liu J."/>
            <person name="Liu S."/>
            <person name="Lokyitsang T."/>
            <person name="Lokyitsang Y."/>
            <person name="Lubonja R."/>
            <person name="Lui A."/>
            <person name="MacDonald P."/>
            <person name="Magnisalis V."/>
            <person name="Maru K."/>
            <person name="Matthews C."/>
            <person name="McCusker W."/>
            <person name="McDonough S."/>
            <person name="Mehta T."/>
            <person name="Meldrim J."/>
            <person name="Meneus L."/>
            <person name="Mihai O."/>
            <person name="Mihalev A."/>
            <person name="Mihova T."/>
            <person name="Mittelman R."/>
            <person name="Mlenga V."/>
            <person name="Montmayeur A."/>
            <person name="Mulrain L."/>
            <person name="Navidi A."/>
            <person name="Naylor J."/>
            <person name="Negash T."/>
            <person name="Nguyen T."/>
            <person name="Nguyen N."/>
            <person name="Nicol R."/>
            <person name="Norbu C."/>
            <person name="Norbu N."/>
            <person name="Novod N."/>
            <person name="O'Neill B."/>
            <person name="Osman S."/>
            <person name="Markiewicz E."/>
            <person name="Oyono O.L."/>
            <person name="Patti C."/>
            <person name="Phunkhang P."/>
            <person name="Pierre F."/>
            <person name="Priest M."/>
            <person name="Raghuraman S."/>
            <person name="Rege F."/>
            <person name="Reyes R."/>
            <person name="Rise C."/>
            <person name="Rogov P."/>
            <person name="Ross K."/>
            <person name="Ryan E."/>
            <person name="Settipalli S."/>
            <person name="Shea T."/>
            <person name="Sherpa N."/>
            <person name="Shi L."/>
            <person name="Shih D."/>
            <person name="Sparrow T."/>
            <person name="Spaulding J."/>
            <person name="Stalker J."/>
            <person name="Stange-Thomann N."/>
            <person name="Stavropoulos S."/>
            <person name="Stone C."/>
            <person name="Strader C."/>
            <person name="Tesfaye S."/>
            <person name="Thomson T."/>
            <person name="Thoulutsang Y."/>
            <person name="Thoulutsang D."/>
            <person name="Topham K."/>
            <person name="Topping I."/>
            <person name="Tsamla T."/>
            <person name="Vassiliev H."/>
            <person name="Vo A."/>
            <person name="Wangchuk T."/>
            <person name="Wangdi T."/>
            <person name="Weiand M."/>
            <person name="Wilkinson J."/>
            <person name="Wilson A."/>
            <person name="Yadav S."/>
            <person name="Young G."/>
            <person name="Yu Q."/>
            <person name="Zembek L."/>
            <person name="Zhong D."/>
            <person name="Zimmer A."/>
            <person name="Zwirko Z."/>
            <person name="Jaffe D.B."/>
            <person name="Alvarez P."/>
            <person name="Brockman W."/>
            <person name="Butler J."/>
            <person name="Chin C."/>
            <person name="Gnerre S."/>
            <person name="Grabherr M."/>
            <person name="Kleber M."/>
            <person name="Mauceli E."/>
            <person name="MacCallum I."/>
        </authorList>
    </citation>
    <scope>NUCLEOTIDE SEQUENCE [LARGE SCALE GENOMIC DNA]</scope>
    <source>
        <strain evidence="5">Tucson 15010-1051.87</strain>
    </source>
</reference>
<dbReference type="Proteomes" id="UP000008792">
    <property type="component" value="Unassembled WGS sequence"/>
</dbReference>
<name>B4LFD8_DROVI</name>
<protein>
    <recommendedName>
        <fullName evidence="6">Pupal cuticle protein Edg-78E</fullName>
    </recommendedName>
</protein>
<dbReference type="InParanoid" id="B4LFD8"/>
<dbReference type="HOGENOM" id="CLU_065450_3_1_1"/>
<evidence type="ECO:0000313" key="4">
    <source>
        <dbReference type="EMBL" id="EDW69236.1"/>
    </source>
</evidence>
<dbReference type="FunCoup" id="B4LFD8">
    <property type="interactions" value="74"/>
</dbReference>
<dbReference type="AlphaFoldDB" id="B4LFD8"/>
<dbReference type="STRING" id="7244.B4LFD8"/>
<sequence length="139" mass="15155">MFRFLLVASAFIACAYAASQSDAYATGRSDSDIQPDGSYRFSYDTSNGIAAQEQGVGGYSASGGFSYYSPEGELIQTSYVADENGFQPQGAHLPTPPPTPVAILKALEYIRTHPQYQEPAQGQQFVRRQPQVVRKPFFG</sequence>